<dbReference type="Pfam" id="PF01841">
    <property type="entry name" value="Transglut_core"/>
    <property type="match status" value="1"/>
</dbReference>
<reference evidence="2 3" key="1">
    <citation type="submission" date="2019-11" db="EMBL/GenBank/DDBJ databases">
        <title>The genome sequence of Methylocystis heyeri.</title>
        <authorList>
            <person name="Oshkin I.Y."/>
            <person name="Miroshnikov K."/>
            <person name="Dedysh S.N."/>
        </authorList>
    </citation>
    <scope>NUCLEOTIDE SEQUENCE [LARGE SCALE GENOMIC DNA]</scope>
    <source>
        <strain evidence="2 3">H2</strain>
    </source>
</reference>
<organism evidence="2 3">
    <name type="scientific">Methylocystis heyeri</name>
    <dbReference type="NCBI Taxonomy" id="391905"/>
    <lineage>
        <taxon>Bacteria</taxon>
        <taxon>Pseudomonadati</taxon>
        <taxon>Pseudomonadota</taxon>
        <taxon>Alphaproteobacteria</taxon>
        <taxon>Hyphomicrobiales</taxon>
        <taxon>Methylocystaceae</taxon>
        <taxon>Methylocystis</taxon>
    </lineage>
</organism>
<dbReference type="RefSeq" id="WP_136494682.1">
    <property type="nucleotide sequence ID" value="NZ_CP046052.1"/>
</dbReference>
<proteinExistence type="predicted"/>
<dbReference type="InterPro" id="IPR002931">
    <property type="entry name" value="Transglutaminase-like"/>
</dbReference>
<dbReference type="Proteomes" id="UP000309061">
    <property type="component" value="Chromosome"/>
</dbReference>
<dbReference type="InterPro" id="IPR038765">
    <property type="entry name" value="Papain-like_cys_pep_sf"/>
</dbReference>
<feature type="domain" description="Transglutaminase-like" evidence="1">
    <location>
        <begin position="22"/>
        <end position="129"/>
    </location>
</feature>
<accession>A0A6B8K9I8</accession>
<dbReference type="SUPFAM" id="SSF54001">
    <property type="entry name" value="Cysteine proteinases"/>
    <property type="match status" value="1"/>
</dbReference>
<dbReference type="PANTHER" id="PTHR33490">
    <property type="entry name" value="BLR5614 PROTEIN-RELATED"/>
    <property type="match status" value="1"/>
</dbReference>
<dbReference type="AlphaFoldDB" id="A0A6B8K9I8"/>
<dbReference type="EMBL" id="CP046052">
    <property type="protein sequence ID" value="QGM44377.1"/>
    <property type="molecule type" value="Genomic_DNA"/>
</dbReference>
<keyword evidence="3" id="KW-1185">Reference proteome</keyword>
<dbReference type="Gene3D" id="3.10.620.30">
    <property type="match status" value="1"/>
</dbReference>
<gene>
    <name evidence="2" type="ORF">H2LOC_000940</name>
</gene>
<protein>
    <submittedName>
        <fullName evidence="2">Cro/Cl family transcriptional regulator</fullName>
    </submittedName>
</protein>
<dbReference type="OrthoDB" id="4697328at2"/>
<sequence length="195" mass="21728">MQNLFLSQSRYIDFDHPAVAETAARLAEGVGDETALVRRAFAFVRDEIAHSWDVRREGRPTCKASEVLLERTGFCYAKSHLLAALLRANRIPAGLCYQWLCMGDAGPPYCLHGLNAAFLKNHGWVRLDARGNKPGIDARFDPPRERLAYSLNDPGERDLPGVWAAPLADVLSVLESAESDEAVYRNLPDVRLRPL</sequence>
<dbReference type="KEGG" id="mhey:H2LOC_000940"/>
<dbReference type="PANTHER" id="PTHR33490:SF3">
    <property type="entry name" value="CONSERVED INTEGRAL MEMBRANE PROTEIN"/>
    <property type="match status" value="1"/>
</dbReference>
<evidence type="ECO:0000313" key="2">
    <source>
        <dbReference type="EMBL" id="QGM44377.1"/>
    </source>
</evidence>
<evidence type="ECO:0000259" key="1">
    <source>
        <dbReference type="Pfam" id="PF01841"/>
    </source>
</evidence>
<name>A0A6B8K9I8_9HYPH</name>
<evidence type="ECO:0000313" key="3">
    <source>
        <dbReference type="Proteomes" id="UP000309061"/>
    </source>
</evidence>